<dbReference type="SUPFAM" id="SSF48403">
    <property type="entry name" value="Ankyrin repeat"/>
    <property type="match status" value="3"/>
</dbReference>
<dbReference type="SMART" id="SM00248">
    <property type="entry name" value="ANK"/>
    <property type="match status" value="14"/>
</dbReference>
<dbReference type="Proteomes" id="UP001159427">
    <property type="component" value="Unassembled WGS sequence"/>
</dbReference>
<feature type="coiled-coil region" evidence="4">
    <location>
        <begin position="227"/>
        <end position="261"/>
    </location>
</feature>
<dbReference type="InterPro" id="IPR058056">
    <property type="entry name" value="WH_TANC1/2"/>
</dbReference>
<dbReference type="Gene3D" id="1.25.40.20">
    <property type="entry name" value="Ankyrin repeat-containing domain"/>
    <property type="match status" value="5"/>
</dbReference>
<feature type="repeat" description="ANK" evidence="3">
    <location>
        <begin position="934"/>
        <end position="966"/>
    </location>
</feature>
<evidence type="ECO:0000256" key="4">
    <source>
        <dbReference type="SAM" id="Coils"/>
    </source>
</evidence>
<dbReference type="PRINTS" id="PR01415">
    <property type="entry name" value="ANKYRIN"/>
</dbReference>
<feature type="repeat" description="ANK" evidence="3">
    <location>
        <begin position="967"/>
        <end position="992"/>
    </location>
</feature>
<evidence type="ECO:0000256" key="5">
    <source>
        <dbReference type="SAM" id="Phobius"/>
    </source>
</evidence>
<evidence type="ECO:0000313" key="9">
    <source>
        <dbReference type="Proteomes" id="UP001159427"/>
    </source>
</evidence>
<dbReference type="Pfam" id="PF25521">
    <property type="entry name" value="WHD_TANC1"/>
    <property type="match status" value="1"/>
</dbReference>
<evidence type="ECO:0000313" key="8">
    <source>
        <dbReference type="EMBL" id="CAH3190367.1"/>
    </source>
</evidence>
<dbReference type="InterPro" id="IPR036770">
    <property type="entry name" value="Ankyrin_rpt-contain_sf"/>
</dbReference>
<sequence length="2003" mass="227910">MAESSSSTPEFSVEQHTTPEYKNWLALGHALTTVLCHGLRPFINREMNAFYTYATATLAAAVPCSCVVVAGRRPNQYHDIRSCAWANFLQSHHHKGRPNWKQSDPAKWRDPVLGPWEIAKLFLPDLGGHAVESVDDMDVTGILNLMDWCDHFRSIPRTLIEDVRDIRNHKWVHVPKLELTEADKANAFASIESFLQVPSLIHDQDAQKALREIQTLKCVSDLNNFQVQVLNQYKEIIEEKILELQRKVDEESRNLQNLKDMLIVIITIPNLVKSGALTLFNKLIKCTSAMRKQRFAPLLMILLLCSCITVLDPRSYKDGDTLLKYILFLAQHIAFGGWKEAYIKEFLNFPSQTVNSSDPLRCPAETGGVPIDTKDISMTEYLKTASGETFIGRHWLYREVEDSLKDDNVAGVLVIGNPGAGKSAWASQLICSRTTSSTIHAHILGYHFCKYSDKNTQMAGKFVRNLAEMIARRFPEYGYLVSSSSYIQRSFDLDCIQNQDPVGCFEQSILTPLRNLKNEPTSNWFIIVDALDECLSQGETGQSIVYLLNNKINRFPHWLKLIMTSRNESEALLHSTKVTNLVIDPEDSRNLEDIEIFVMTKLYQPSPLLHRITSWFGDDSIESTTKVAAALLSKSQGNFLFVKELLNHWEHSRHELGNEYALPKSLGDLYCSYFERLYPRQRNFSPARRVLELLVSTFEPLAEKEIFEVLRMKESDLHKEYDFKNRLKELGHFLKYGENNTITLYHLSLADWLTNENNEKFFVSKKIGHEIFCGYYINLIKDGDKSTLLKYILFLAQHIAFGGWKEAYIKEFLNFPSQTVNSSDPLSNRTLLHLAATINSTDVLKLLLRHFSSIDGVDKRGFTPAFLAAQHGLVDNLALLVKRGADVKQKAQSIIAFYKDKTRAVFEEVKSGCSQSYCGPVTDMPYNQIQSEFPDSSMLHAAAQGGHVSVVRFLLAKNAKVSALNGVNLTPIQLAAENGHLEVVKILYEAGAIADQTALHLATANNRLQVVDFLLNAGVKDECPRCDGYFYWLDQMSEGRSRFYDDIHLILCQSSLHTAVASGYEKIVSRLLSEKKNALNCYDYSGRSPLHEAVRKNQRKIADILLGKQPQLIHYKCKHWQKVDSSELNYRERTEYSGDVCHCGYTSLHLAARYGHRQLAISLIRKGARVNDRDCSGATALHVAACHSHSGLIHLFSQRTVGGDINAKTLNGSTPLHIAAACGAVEAINQILYKEADPSVVDDFGLTALHYSIRNIKSSDLSRIVYRNDIAGDGTLRPVVTDRKGHLSGSFSDKQQIKSTDRLNWLDILIRLVFTGTNIDAVDTKRQTTLHIAAQNGLADAVNVLLQRKASLEKKDVNGKTPLALAVENAPRPTVPFHLRSTTPFYLGTKIEDLQGALSDYEMAIFLLLRRGALLGKCKQAEGGLLHQAILNQQPYIVQLLLLKGASLRCKDSLGRTPLITYLQTGGKFIDVLLKNFVPFVPVECGRPFNYSVYHLLSYRTPTIKDDNFFYVKKCSGHDNLVCEIKNGPLAETLERHPKRHSLLSSCVDAEGFTPLHRAVQGSNLIAVRYLLANGANYSVLNPDGQDALTFAVLYAGTKRRSWEFRRVREGAEKDKVIQADEISIDLLRYAVKRRGYQMGCDSSKPELTFYHLAAFNGLVEFIQVLFEESDLHALDVNCPNSDGITPMYLAKLFENNNPSQRYDRWRQIIKIIEGHGGEMRYPRQDAEYHIMYRRYYGEFTLELRPAQFRFMVSLTRLYRSERPMVRCSFGLPFKIQEKLKSLQSLLSLIELETAMGELPYKHKSRFQRNMKQCLRERRLLNQYFLKITKISSPFIVEAIEDERKKFQERILAVMLTRHVQLKYFACMKSLYYKLKPFFGAKTALKTHPRQYEEKFPYFYLTSICENISYVLRSAFYNKRSPLDFTFHWDELYGTPSFVSERLHTLSGSSTDTLNLFGPEWPLEFLLKRFHGVFSQYDYLGTLQFKNPLNGTHLPTFKFTKIG</sequence>
<proteinExistence type="predicted"/>
<keyword evidence="5" id="KW-0812">Transmembrane</keyword>
<evidence type="ECO:0000259" key="7">
    <source>
        <dbReference type="Pfam" id="PF25521"/>
    </source>
</evidence>
<reference evidence="8 9" key="1">
    <citation type="submission" date="2022-05" db="EMBL/GenBank/DDBJ databases">
        <authorList>
            <consortium name="Genoscope - CEA"/>
            <person name="William W."/>
        </authorList>
    </citation>
    <scope>NUCLEOTIDE SEQUENCE [LARGE SCALE GENOMIC DNA]</scope>
</reference>
<dbReference type="Pfam" id="PF15112">
    <property type="entry name" value="DUF4559"/>
    <property type="match status" value="1"/>
</dbReference>
<dbReference type="Pfam" id="PF24883">
    <property type="entry name" value="NPHP3_N"/>
    <property type="match status" value="1"/>
</dbReference>
<evidence type="ECO:0000259" key="6">
    <source>
        <dbReference type="Pfam" id="PF24883"/>
    </source>
</evidence>
<evidence type="ECO:0000256" key="2">
    <source>
        <dbReference type="ARBA" id="ARBA00023043"/>
    </source>
</evidence>
<evidence type="ECO:0000256" key="3">
    <source>
        <dbReference type="PROSITE-ProRule" id="PRU00023"/>
    </source>
</evidence>
<feature type="repeat" description="ANK" evidence="3">
    <location>
        <begin position="1143"/>
        <end position="1175"/>
    </location>
</feature>
<keyword evidence="5" id="KW-0472">Membrane</keyword>
<feature type="transmembrane region" description="Helical" evidence="5">
    <location>
        <begin position="295"/>
        <end position="311"/>
    </location>
</feature>
<evidence type="ECO:0000256" key="1">
    <source>
        <dbReference type="ARBA" id="ARBA00022737"/>
    </source>
</evidence>
<organism evidence="8 9">
    <name type="scientific">Porites evermanni</name>
    <dbReference type="NCBI Taxonomy" id="104178"/>
    <lineage>
        <taxon>Eukaryota</taxon>
        <taxon>Metazoa</taxon>
        <taxon>Cnidaria</taxon>
        <taxon>Anthozoa</taxon>
        <taxon>Hexacorallia</taxon>
        <taxon>Scleractinia</taxon>
        <taxon>Fungiina</taxon>
        <taxon>Poritidae</taxon>
        <taxon>Porites</taxon>
    </lineage>
</organism>
<dbReference type="InterPro" id="IPR027897">
    <property type="entry name" value="DUF4559"/>
</dbReference>
<dbReference type="InterPro" id="IPR027417">
    <property type="entry name" value="P-loop_NTPase"/>
</dbReference>
<feature type="repeat" description="ANK" evidence="3">
    <location>
        <begin position="827"/>
        <end position="859"/>
    </location>
</feature>
<dbReference type="PROSITE" id="PS50088">
    <property type="entry name" value="ANK_REPEAT"/>
    <property type="match status" value="10"/>
</dbReference>
<dbReference type="PANTHER" id="PTHR24123">
    <property type="entry name" value="ANKYRIN REPEAT-CONTAINING"/>
    <property type="match status" value="1"/>
</dbReference>
<dbReference type="Gene3D" id="3.40.50.300">
    <property type="entry name" value="P-loop containing nucleotide triphosphate hydrolases"/>
    <property type="match status" value="1"/>
</dbReference>
<feature type="repeat" description="ANK" evidence="3">
    <location>
        <begin position="1085"/>
        <end position="1106"/>
    </location>
</feature>
<dbReference type="InterPro" id="IPR002110">
    <property type="entry name" value="Ankyrin_rpt"/>
</dbReference>
<feature type="repeat" description="ANK" evidence="3">
    <location>
        <begin position="1551"/>
        <end position="1583"/>
    </location>
</feature>
<dbReference type="SUPFAM" id="SSF52540">
    <property type="entry name" value="P-loop containing nucleoside triphosphate hydrolases"/>
    <property type="match status" value="1"/>
</dbReference>
<feature type="domain" description="TANC1/2-like winged helix" evidence="7">
    <location>
        <begin position="679"/>
        <end position="793"/>
    </location>
</feature>
<keyword evidence="5" id="KW-1133">Transmembrane helix</keyword>
<dbReference type="PANTHER" id="PTHR24123:SF33">
    <property type="entry name" value="PROTEIN HOS4"/>
    <property type="match status" value="1"/>
</dbReference>
<dbReference type="EMBL" id="CALNXI010002735">
    <property type="protein sequence ID" value="CAH3190367.1"/>
    <property type="molecule type" value="Genomic_DNA"/>
</dbReference>
<dbReference type="Pfam" id="PF12796">
    <property type="entry name" value="Ank_2"/>
    <property type="match status" value="5"/>
</dbReference>
<keyword evidence="4" id="KW-0175">Coiled coil</keyword>
<feature type="transmembrane region" description="Helical" evidence="5">
    <location>
        <begin position="50"/>
        <end position="71"/>
    </location>
</feature>
<keyword evidence="2 3" id="KW-0040">ANK repeat</keyword>
<gene>
    <name evidence="8" type="ORF">PEVE_00020386</name>
</gene>
<protein>
    <submittedName>
        <fullName evidence="8">Uncharacterized protein</fullName>
    </submittedName>
</protein>
<feature type="repeat" description="ANK" evidence="3">
    <location>
        <begin position="994"/>
        <end position="1019"/>
    </location>
</feature>
<accession>A0ABN8SFA3</accession>
<feature type="repeat" description="ANK" evidence="3">
    <location>
        <begin position="860"/>
        <end position="892"/>
    </location>
</feature>
<name>A0ABN8SFA3_9CNID</name>
<dbReference type="PROSITE" id="PS50297">
    <property type="entry name" value="ANK_REP_REGION"/>
    <property type="match status" value="10"/>
</dbReference>
<feature type="domain" description="Nephrocystin 3-like N-terminal" evidence="6">
    <location>
        <begin position="401"/>
        <end position="566"/>
    </location>
</feature>
<keyword evidence="9" id="KW-1185">Reference proteome</keyword>
<dbReference type="Pfam" id="PF00023">
    <property type="entry name" value="Ank"/>
    <property type="match status" value="2"/>
</dbReference>
<dbReference type="InterPro" id="IPR051165">
    <property type="entry name" value="Multifunctional_ANK_Repeat"/>
</dbReference>
<feature type="repeat" description="ANK" evidence="3">
    <location>
        <begin position="1211"/>
        <end position="1243"/>
    </location>
</feature>
<dbReference type="InterPro" id="IPR056884">
    <property type="entry name" value="NPHP3-like_N"/>
</dbReference>
<feature type="repeat" description="ANK" evidence="3">
    <location>
        <begin position="1325"/>
        <end position="1357"/>
    </location>
</feature>
<comment type="caution">
    <text evidence="8">The sequence shown here is derived from an EMBL/GenBank/DDBJ whole genome shotgun (WGS) entry which is preliminary data.</text>
</comment>
<keyword evidence="1" id="KW-0677">Repeat</keyword>